<dbReference type="AlphaFoldDB" id="A0A546XQP0"/>
<dbReference type="OrthoDB" id="8304134at2"/>
<proteinExistence type="predicted"/>
<sequence>MVENIRVENPVTPEAFIQAMSELGVSFPLTCSQRDMGVLLDADGDELLTIDSSGSMPDNTVALLCANIVMVLNNAAGYRAVAALVPLEQDGSTAAAIADTKLVMLEMHLKSLVIANPEKALLAALDDDVRMWFVAELTSVAGASVPLTDIEAMVSRSLTPAKGGTA</sequence>
<name>A0A546XQP0_RHIRH</name>
<accession>A0A546XQP0</accession>
<evidence type="ECO:0000313" key="2">
    <source>
        <dbReference type="Proteomes" id="UP000315434"/>
    </source>
</evidence>
<evidence type="ECO:0000313" key="1">
    <source>
        <dbReference type="EMBL" id="TRB03071.1"/>
    </source>
</evidence>
<dbReference type="EMBL" id="SGNY01000001">
    <property type="protein sequence ID" value="TRB03071.1"/>
    <property type="molecule type" value="Genomic_DNA"/>
</dbReference>
<comment type="caution">
    <text evidence="1">The sequence shown here is derived from an EMBL/GenBank/DDBJ whole genome shotgun (WGS) entry which is preliminary data.</text>
</comment>
<organism evidence="1 2">
    <name type="scientific">Rhizobium rhizogenes</name>
    <name type="common">Agrobacterium rhizogenes</name>
    <dbReference type="NCBI Taxonomy" id="359"/>
    <lineage>
        <taxon>Bacteria</taxon>
        <taxon>Pseudomonadati</taxon>
        <taxon>Pseudomonadota</taxon>
        <taxon>Alphaproteobacteria</taxon>
        <taxon>Hyphomicrobiales</taxon>
        <taxon>Rhizobiaceae</taxon>
        <taxon>Rhizobium/Agrobacterium group</taxon>
        <taxon>Rhizobium</taxon>
    </lineage>
</organism>
<dbReference type="Proteomes" id="UP000315434">
    <property type="component" value="Unassembled WGS sequence"/>
</dbReference>
<protein>
    <submittedName>
        <fullName evidence="1">Uncharacterized protein</fullName>
    </submittedName>
</protein>
<reference evidence="1 2" key="1">
    <citation type="journal article" date="2019" name="Appl. Microbiol. Biotechnol.">
        <title>Differential efficiency of wild type rhizogenic strains for rol gene transformation of plants.</title>
        <authorList>
            <person name="Desmet S."/>
            <person name="De Keyser E."/>
            <person name="Van Vaerenbergh J."/>
            <person name="Baeyen S."/>
            <person name="Van Huylenbroeck J."/>
            <person name="Geelen D."/>
            <person name="Dhooghe E."/>
        </authorList>
    </citation>
    <scope>NUCLEOTIDE SEQUENCE [LARGE SCALE GENOMIC DNA]</scope>
    <source>
        <strain evidence="1 2">GBBC3284</strain>
    </source>
</reference>
<gene>
    <name evidence="1" type="ORF">EXN68_05370</name>
</gene>
<dbReference type="RefSeq" id="WP_142839893.1">
    <property type="nucleotide sequence ID" value="NZ_SGNY01000001.1"/>
</dbReference>